<sequence>MSIDLTTRYGSLTLRSPIVVGACPMSVDEQTRIAIESSGAGAIVLPSLFEEQISLWNQSRGKSLSDQEQQRVTQCNALAEATYCGNAETYLSIVNRASEQMHIPVIASLNGESEGNWLDFAGEVEEAGAAAIELAVHHSDALHQSGPRQIEESLVRLVTNINQAISIPLYLKLERDYTSLGHLSRQLSSGCQGLVMYGRKPNVEICLDSLSVRTHWGLTEPGSINQSLGEIMRVHSSCPTMSLAACGGISSSEDVIRSLLAGADVAMVTSAIYRHGPDVIRTMNDGLMEYMNQHQLTSIVELQEQRPLEFDQGAQRNAYAKALSSRIDPPADSNSNFHGDRYGHLDRRSAEQAGH</sequence>
<comment type="pathway">
    <text evidence="2">Pyrimidine metabolism; UMP biosynthesis via de novo pathway.</text>
</comment>
<keyword evidence="3" id="KW-0285">Flavoprotein</keyword>
<dbReference type="UniPathway" id="UPA00070"/>
<dbReference type="EC" id="1.3.1.14" evidence="9"/>
<feature type="region of interest" description="Disordered" evidence="7">
    <location>
        <begin position="325"/>
        <end position="355"/>
    </location>
</feature>
<dbReference type="GO" id="GO:0044205">
    <property type="term" value="P:'de novo' UMP biosynthetic process"/>
    <property type="evidence" value="ECO:0007669"/>
    <property type="project" value="UniProtKB-UniPathway"/>
</dbReference>
<evidence type="ECO:0000256" key="1">
    <source>
        <dbReference type="ARBA" id="ARBA00001917"/>
    </source>
</evidence>
<proteinExistence type="predicted"/>
<feature type="domain" description="Dihydroorotate dehydrogenase catalytic" evidence="8">
    <location>
        <begin position="95"/>
        <end position="291"/>
    </location>
</feature>
<evidence type="ECO:0000256" key="2">
    <source>
        <dbReference type="ARBA" id="ARBA00004725"/>
    </source>
</evidence>
<protein>
    <submittedName>
        <fullName evidence="9">Dihydroorotate dehydrogenase B (NAD(+)), catalytic subunit</fullName>
        <ecNumber evidence="9">1.3.1.14</ecNumber>
    </submittedName>
</protein>
<comment type="caution">
    <text evidence="9">The sequence shown here is derived from an EMBL/GenBank/DDBJ whole genome shotgun (WGS) entry which is preliminary data.</text>
</comment>
<gene>
    <name evidence="9" type="primary">pyrDB_2</name>
    <name evidence="9" type="ORF">Poly51_51430</name>
</gene>
<dbReference type="InterPro" id="IPR013785">
    <property type="entry name" value="Aldolase_TIM"/>
</dbReference>
<evidence type="ECO:0000313" key="9">
    <source>
        <dbReference type="EMBL" id="TWU47343.1"/>
    </source>
</evidence>
<dbReference type="Proteomes" id="UP000318288">
    <property type="component" value="Unassembled WGS sequence"/>
</dbReference>
<accession>A0A5C6EC35</accession>
<dbReference type="RefSeq" id="WP_146461067.1">
    <property type="nucleotide sequence ID" value="NZ_SJPW01000007.1"/>
</dbReference>
<dbReference type="GO" id="GO:0006207">
    <property type="term" value="P:'de novo' pyrimidine nucleobase biosynthetic process"/>
    <property type="evidence" value="ECO:0007669"/>
    <property type="project" value="TreeGrafter"/>
</dbReference>
<reference evidence="9 10" key="1">
    <citation type="submission" date="2019-02" db="EMBL/GenBank/DDBJ databases">
        <title>Deep-cultivation of Planctomycetes and their phenomic and genomic characterization uncovers novel biology.</title>
        <authorList>
            <person name="Wiegand S."/>
            <person name="Jogler M."/>
            <person name="Boedeker C."/>
            <person name="Pinto D."/>
            <person name="Vollmers J."/>
            <person name="Rivas-Marin E."/>
            <person name="Kohn T."/>
            <person name="Peeters S.H."/>
            <person name="Heuer A."/>
            <person name="Rast P."/>
            <person name="Oberbeckmann S."/>
            <person name="Bunk B."/>
            <person name="Jeske O."/>
            <person name="Meyerdierks A."/>
            <person name="Storesund J.E."/>
            <person name="Kallscheuer N."/>
            <person name="Luecker S."/>
            <person name="Lage O.M."/>
            <person name="Pohl T."/>
            <person name="Merkel B.J."/>
            <person name="Hornburger P."/>
            <person name="Mueller R.-W."/>
            <person name="Bruemmer F."/>
            <person name="Labrenz M."/>
            <person name="Spormann A.M."/>
            <person name="Op Den Camp H."/>
            <person name="Overmann J."/>
            <person name="Amann R."/>
            <person name="Jetten M.S.M."/>
            <person name="Mascher T."/>
            <person name="Medema M.H."/>
            <person name="Devos D.P."/>
            <person name="Kaster A.-K."/>
            <person name="Ovreas L."/>
            <person name="Rohde M."/>
            <person name="Galperin M.Y."/>
            <person name="Jogler C."/>
        </authorList>
    </citation>
    <scope>NUCLEOTIDE SEQUENCE [LARGE SCALE GENOMIC DNA]</scope>
    <source>
        <strain evidence="9 10">Poly51</strain>
    </source>
</reference>
<dbReference type="GO" id="GO:0005737">
    <property type="term" value="C:cytoplasm"/>
    <property type="evidence" value="ECO:0007669"/>
    <property type="project" value="InterPro"/>
</dbReference>
<evidence type="ECO:0000256" key="6">
    <source>
        <dbReference type="ARBA" id="ARBA00023002"/>
    </source>
</evidence>
<evidence type="ECO:0000256" key="7">
    <source>
        <dbReference type="SAM" id="MobiDB-lite"/>
    </source>
</evidence>
<dbReference type="PIRSF" id="PIRSF000164">
    <property type="entry name" value="DHO_oxidase"/>
    <property type="match status" value="1"/>
</dbReference>
<keyword evidence="4" id="KW-0288">FMN</keyword>
<dbReference type="InterPro" id="IPR005720">
    <property type="entry name" value="Dihydroorotate_DH_cat"/>
</dbReference>
<keyword evidence="6 9" id="KW-0560">Oxidoreductase</keyword>
<dbReference type="Gene3D" id="3.20.20.70">
    <property type="entry name" value="Aldolase class I"/>
    <property type="match status" value="1"/>
</dbReference>
<feature type="compositionally biased region" description="Basic and acidic residues" evidence="7">
    <location>
        <begin position="338"/>
        <end position="355"/>
    </location>
</feature>
<dbReference type="OrthoDB" id="9794954at2"/>
<dbReference type="AlphaFoldDB" id="A0A5C6EC35"/>
<dbReference type="SUPFAM" id="SSF51395">
    <property type="entry name" value="FMN-linked oxidoreductases"/>
    <property type="match status" value="1"/>
</dbReference>
<evidence type="ECO:0000256" key="5">
    <source>
        <dbReference type="ARBA" id="ARBA00022975"/>
    </source>
</evidence>
<keyword evidence="5" id="KW-0665">Pyrimidine biosynthesis</keyword>
<evidence type="ECO:0000256" key="4">
    <source>
        <dbReference type="ARBA" id="ARBA00022643"/>
    </source>
</evidence>
<comment type="cofactor">
    <cofactor evidence="1">
        <name>FMN</name>
        <dbReference type="ChEBI" id="CHEBI:58210"/>
    </cofactor>
</comment>
<dbReference type="EMBL" id="SJPW01000007">
    <property type="protein sequence ID" value="TWU47343.1"/>
    <property type="molecule type" value="Genomic_DNA"/>
</dbReference>
<dbReference type="InterPro" id="IPR050074">
    <property type="entry name" value="DHO_dehydrogenase"/>
</dbReference>
<dbReference type="PANTHER" id="PTHR48109">
    <property type="entry name" value="DIHYDROOROTATE DEHYDROGENASE (QUINONE), MITOCHONDRIAL-RELATED"/>
    <property type="match status" value="1"/>
</dbReference>
<evidence type="ECO:0000256" key="3">
    <source>
        <dbReference type="ARBA" id="ARBA00022630"/>
    </source>
</evidence>
<evidence type="ECO:0000259" key="8">
    <source>
        <dbReference type="Pfam" id="PF01180"/>
    </source>
</evidence>
<dbReference type="GO" id="GO:0004589">
    <property type="term" value="F:dihydroorotate dehydrogenase (NAD+) activity"/>
    <property type="evidence" value="ECO:0007669"/>
    <property type="project" value="UniProtKB-EC"/>
</dbReference>
<keyword evidence="10" id="KW-1185">Reference proteome</keyword>
<dbReference type="PANTHER" id="PTHR48109:SF3">
    <property type="entry name" value="SLL0744 PROTEIN"/>
    <property type="match status" value="1"/>
</dbReference>
<organism evidence="9 10">
    <name type="scientific">Rubripirellula tenax</name>
    <dbReference type="NCBI Taxonomy" id="2528015"/>
    <lineage>
        <taxon>Bacteria</taxon>
        <taxon>Pseudomonadati</taxon>
        <taxon>Planctomycetota</taxon>
        <taxon>Planctomycetia</taxon>
        <taxon>Pirellulales</taxon>
        <taxon>Pirellulaceae</taxon>
        <taxon>Rubripirellula</taxon>
    </lineage>
</organism>
<dbReference type="InterPro" id="IPR012135">
    <property type="entry name" value="Dihydroorotate_DH_1_2"/>
</dbReference>
<dbReference type="Pfam" id="PF01180">
    <property type="entry name" value="DHO_dh"/>
    <property type="match status" value="1"/>
</dbReference>
<evidence type="ECO:0000313" key="10">
    <source>
        <dbReference type="Proteomes" id="UP000318288"/>
    </source>
</evidence>
<name>A0A5C6EC35_9BACT</name>